<evidence type="ECO:0000259" key="1">
    <source>
        <dbReference type="PROSITE" id="PS50943"/>
    </source>
</evidence>
<dbReference type="Proteomes" id="UP001500394">
    <property type="component" value="Unassembled WGS sequence"/>
</dbReference>
<keyword evidence="3" id="KW-1185">Reference proteome</keyword>
<reference evidence="3" key="1">
    <citation type="journal article" date="2019" name="Int. J. Syst. Evol. Microbiol.">
        <title>The Global Catalogue of Microorganisms (GCM) 10K type strain sequencing project: providing services to taxonomists for standard genome sequencing and annotation.</title>
        <authorList>
            <consortium name="The Broad Institute Genomics Platform"/>
            <consortium name="The Broad Institute Genome Sequencing Center for Infectious Disease"/>
            <person name="Wu L."/>
            <person name="Ma J."/>
        </authorList>
    </citation>
    <scope>NUCLEOTIDE SEQUENCE [LARGE SCALE GENOMIC DNA]</scope>
    <source>
        <strain evidence="3">JCM 17858</strain>
    </source>
</reference>
<dbReference type="SMART" id="SM00530">
    <property type="entry name" value="HTH_XRE"/>
    <property type="match status" value="1"/>
</dbReference>
<name>A0ABP8QWD4_9SPHI</name>
<accession>A0ABP8QWD4</accession>
<dbReference type="CDD" id="cd00093">
    <property type="entry name" value="HTH_XRE"/>
    <property type="match status" value="1"/>
</dbReference>
<sequence>MTKKEKFLALVSQEETKTLERAKARLAKKSYTKISGQIAFEILERLDELQWKQKDLAEKMGVSPQQVNKWVKGNENFTLETLGKLSEVLGIELIQVPTMKDTKLTAESKCILNTSRYESDYVVFYKEYSCEATAV</sequence>
<evidence type="ECO:0000313" key="2">
    <source>
        <dbReference type="EMBL" id="GAA4511811.1"/>
    </source>
</evidence>
<dbReference type="InterPro" id="IPR010982">
    <property type="entry name" value="Lambda_DNA-bd_dom_sf"/>
</dbReference>
<dbReference type="Pfam" id="PF01381">
    <property type="entry name" value="HTH_3"/>
    <property type="match status" value="1"/>
</dbReference>
<dbReference type="RefSeq" id="WP_345064256.1">
    <property type="nucleotide sequence ID" value="NZ_BAABGR010000006.1"/>
</dbReference>
<proteinExistence type="predicted"/>
<comment type="caution">
    <text evidence="2">The sequence shown here is derived from an EMBL/GenBank/DDBJ whole genome shotgun (WGS) entry which is preliminary data.</text>
</comment>
<dbReference type="SUPFAM" id="SSF47413">
    <property type="entry name" value="lambda repressor-like DNA-binding domains"/>
    <property type="match status" value="1"/>
</dbReference>
<protein>
    <recommendedName>
        <fullName evidence="1">HTH cro/C1-type domain-containing protein</fullName>
    </recommendedName>
</protein>
<gene>
    <name evidence="2" type="ORF">GCM10023173_05020</name>
</gene>
<evidence type="ECO:0000313" key="3">
    <source>
        <dbReference type="Proteomes" id="UP001500394"/>
    </source>
</evidence>
<dbReference type="InterPro" id="IPR001387">
    <property type="entry name" value="Cro/C1-type_HTH"/>
</dbReference>
<dbReference type="PROSITE" id="PS50943">
    <property type="entry name" value="HTH_CROC1"/>
    <property type="match status" value="1"/>
</dbReference>
<organism evidence="2 3">
    <name type="scientific">Sphingobacterium thermophilum</name>
    <dbReference type="NCBI Taxonomy" id="768534"/>
    <lineage>
        <taxon>Bacteria</taxon>
        <taxon>Pseudomonadati</taxon>
        <taxon>Bacteroidota</taxon>
        <taxon>Sphingobacteriia</taxon>
        <taxon>Sphingobacteriales</taxon>
        <taxon>Sphingobacteriaceae</taxon>
        <taxon>Sphingobacterium</taxon>
    </lineage>
</organism>
<dbReference type="Gene3D" id="1.10.260.40">
    <property type="entry name" value="lambda repressor-like DNA-binding domains"/>
    <property type="match status" value="1"/>
</dbReference>
<dbReference type="EMBL" id="BAABGR010000006">
    <property type="protein sequence ID" value="GAA4511811.1"/>
    <property type="molecule type" value="Genomic_DNA"/>
</dbReference>
<feature type="domain" description="HTH cro/C1-type" evidence="1">
    <location>
        <begin position="42"/>
        <end position="96"/>
    </location>
</feature>